<feature type="compositionally biased region" description="Low complexity" evidence="1">
    <location>
        <begin position="400"/>
        <end position="409"/>
    </location>
</feature>
<evidence type="ECO:0000256" key="1">
    <source>
        <dbReference type="SAM" id="MobiDB-lite"/>
    </source>
</evidence>
<feature type="compositionally biased region" description="Acidic residues" evidence="1">
    <location>
        <begin position="498"/>
        <end position="511"/>
    </location>
</feature>
<dbReference type="AlphaFoldDB" id="A0A9N8DHG8"/>
<feature type="region of interest" description="Disordered" evidence="1">
    <location>
        <begin position="119"/>
        <end position="242"/>
    </location>
</feature>
<evidence type="ECO:0000313" key="2">
    <source>
        <dbReference type="EMBL" id="CAB9500819.1"/>
    </source>
</evidence>
<dbReference type="OrthoDB" id="10683127at2759"/>
<reference evidence="2" key="1">
    <citation type="submission" date="2020-06" db="EMBL/GenBank/DDBJ databases">
        <authorList>
            <consortium name="Plant Systems Biology data submission"/>
        </authorList>
    </citation>
    <scope>NUCLEOTIDE SEQUENCE</scope>
    <source>
        <strain evidence="2">D6</strain>
    </source>
</reference>
<feature type="compositionally biased region" description="Pro residues" evidence="1">
    <location>
        <begin position="152"/>
        <end position="165"/>
    </location>
</feature>
<feature type="compositionally biased region" description="Basic and acidic residues" evidence="1">
    <location>
        <begin position="138"/>
        <end position="151"/>
    </location>
</feature>
<feature type="region of interest" description="Disordered" evidence="1">
    <location>
        <begin position="563"/>
        <end position="588"/>
    </location>
</feature>
<proteinExistence type="predicted"/>
<sequence>MMSGGANTEGEIVPFDPTDHDVISTKLRSWNLGHPGNLEYANLLLQYARKMPSAGAADYTALQNQYAAEIVNIVVEQRGGRFLKIQEGEVYPAYCTLMDHKASIHKVFHGVKNKHLVILKRGNPPTPTKEQSLKQQQRLRELRSMPRDEPKPPPPPPQPLAPPINKPISKPSKPSSKPGKGTKKAVRPKPKAKAKPAADEVMSATTIGATQSPKRQRRKRQRADDSPNSPANANNKKQQSQPIVRYEAQQGASGQINPYALELISYVCNNHATLDRNSLEAWSSILEEPVSTYIAQQEPEKERRIRLQLRHRIFAAKAMHMPVIEFAKQILQVWGGSLSEVIIDNTANTTKQAEAEPPVMDSTNVEMIQSHQHAMNDAAVTAALNNPLAIGYGMSGAAHNNDSSSTSSDSDNEGACRPRGIPQKEPRAMPQKEPRRAMVGDGGNGGNFPNTPGSMERPTPTHGTSDIARALWSLPVNNDDDENGVAVAGEAENGDGSSSDEDDEEDIDENDTGDHHNHNHVQVQVQGNDSGNESSDAGYGTPNEYAPPHQQIGMIAAQQSIMENGDSDDGEGQRMNQGDFGEHDGMYM</sequence>
<dbReference type="EMBL" id="CAICTM010000092">
    <property type="protein sequence ID" value="CAB9500819.1"/>
    <property type="molecule type" value="Genomic_DNA"/>
</dbReference>
<feature type="compositionally biased region" description="Basic and acidic residues" evidence="1">
    <location>
        <begin position="422"/>
        <end position="438"/>
    </location>
</feature>
<gene>
    <name evidence="2" type="ORF">SEMRO_93_G048320.1</name>
</gene>
<keyword evidence="3" id="KW-1185">Reference proteome</keyword>
<name>A0A9N8DHG8_9STRA</name>
<comment type="caution">
    <text evidence="2">The sequence shown here is derived from an EMBL/GenBank/DDBJ whole genome shotgun (WGS) entry which is preliminary data.</text>
</comment>
<dbReference type="Proteomes" id="UP001153069">
    <property type="component" value="Unassembled WGS sequence"/>
</dbReference>
<evidence type="ECO:0000313" key="3">
    <source>
        <dbReference type="Proteomes" id="UP001153069"/>
    </source>
</evidence>
<feature type="compositionally biased region" description="Low complexity" evidence="1">
    <location>
        <begin position="166"/>
        <end position="179"/>
    </location>
</feature>
<feature type="compositionally biased region" description="Basic residues" evidence="1">
    <location>
        <begin position="180"/>
        <end position="194"/>
    </location>
</feature>
<feature type="region of interest" description="Disordered" evidence="1">
    <location>
        <begin position="399"/>
        <end position="548"/>
    </location>
</feature>
<feature type="compositionally biased region" description="Polar residues" evidence="1">
    <location>
        <begin position="226"/>
        <end position="242"/>
    </location>
</feature>
<protein>
    <submittedName>
        <fullName evidence="2">Uncharacterized protein</fullName>
    </submittedName>
</protein>
<organism evidence="2 3">
    <name type="scientific">Seminavis robusta</name>
    <dbReference type="NCBI Taxonomy" id="568900"/>
    <lineage>
        <taxon>Eukaryota</taxon>
        <taxon>Sar</taxon>
        <taxon>Stramenopiles</taxon>
        <taxon>Ochrophyta</taxon>
        <taxon>Bacillariophyta</taxon>
        <taxon>Bacillariophyceae</taxon>
        <taxon>Bacillariophycidae</taxon>
        <taxon>Naviculales</taxon>
        <taxon>Naviculaceae</taxon>
        <taxon>Seminavis</taxon>
    </lineage>
</organism>
<accession>A0A9N8DHG8</accession>
<feature type="compositionally biased region" description="Low complexity" evidence="1">
    <location>
        <begin position="520"/>
        <end position="529"/>
    </location>
</feature>
<feature type="compositionally biased region" description="Polar residues" evidence="1">
    <location>
        <begin position="203"/>
        <end position="213"/>
    </location>
</feature>